<protein>
    <recommendedName>
        <fullName evidence="3">RRXRR domain-containing protein</fullName>
    </recommendedName>
</protein>
<feature type="non-terminal residue" evidence="1">
    <location>
        <position position="62"/>
    </location>
</feature>
<dbReference type="RefSeq" id="WP_408019921.1">
    <property type="nucleotide sequence ID" value="NZ_JBFQGM010000017.1"/>
</dbReference>
<keyword evidence="2" id="KW-1185">Reference proteome</keyword>
<accession>A0ABW8WX22</accession>
<evidence type="ECO:0000313" key="2">
    <source>
        <dbReference type="Proteomes" id="UP001628874"/>
    </source>
</evidence>
<sequence>MKSPVRVLLNTYRSKLKILCNEVAISPSGSPFGFALRVRPSGSPVPYGGKPACRAGLTSPLR</sequence>
<reference evidence="1 2" key="1">
    <citation type="submission" date="2024-07" db="EMBL/GenBank/DDBJ databases">
        <authorList>
            <person name="Tripathy S."/>
        </authorList>
    </citation>
    <scope>NUCLEOTIDE SEQUENCE [LARGE SCALE GENOMIC DNA]</scope>
    <source>
        <strain evidence="1 2">VB-61278_2</strain>
    </source>
</reference>
<gene>
    <name evidence="1" type="ORF">AB0759_33355</name>
</gene>
<evidence type="ECO:0000313" key="1">
    <source>
        <dbReference type="EMBL" id="MFL9465495.1"/>
    </source>
</evidence>
<dbReference type="Proteomes" id="UP001628874">
    <property type="component" value="Unassembled WGS sequence"/>
</dbReference>
<proteinExistence type="predicted"/>
<comment type="caution">
    <text evidence="1">The sequence shown here is derived from an EMBL/GenBank/DDBJ whole genome shotgun (WGS) entry which is preliminary data.</text>
</comment>
<dbReference type="EMBL" id="JBFQGM010000017">
    <property type="protein sequence ID" value="MFL9465495.1"/>
    <property type="molecule type" value="Genomic_DNA"/>
</dbReference>
<organism evidence="1 2">
    <name type="scientific">Scytonema tolypothrichoides VB-61278_2</name>
    <dbReference type="NCBI Taxonomy" id="3232314"/>
    <lineage>
        <taxon>Bacteria</taxon>
        <taxon>Bacillati</taxon>
        <taxon>Cyanobacteriota</taxon>
        <taxon>Cyanophyceae</taxon>
        <taxon>Nostocales</taxon>
        <taxon>Scytonemataceae</taxon>
        <taxon>Scytonema</taxon>
    </lineage>
</organism>
<evidence type="ECO:0008006" key="3">
    <source>
        <dbReference type="Google" id="ProtNLM"/>
    </source>
</evidence>
<name>A0ABW8WX22_9CYAN</name>